<protein>
    <submittedName>
        <fullName evidence="2">Carbohydrate-binding module family 13 protein</fullName>
    </submittedName>
</protein>
<feature type="domain" description="Ricin B lectin" evidence="1">
    <location>
        <begin position="6"/>
        <end position="143"/>
    </location>
</feature>
<dbReference type="Pfam" id="PF14200">
    <property type="entry name" value="RicinB_lectin_2"/>
    <property type="match status" value="1"/>
</dbReference>
<dbReference type="InterPro" id="IPR000772">
    <property type="entry name" value="Ricin_B_lectin"/>
</dbReference>
<keyword evidence="3" id="KW-1185">Reference proteome</keyword>
<dbReference type="Gene3D" id="2.80.10.50">
    <property type="match status" value="1"/>
</dbReference>
<dbReference type="OrthoDB" id="2499440at2759"/>
<proteinExistence type="predicted"/>
<dbReference type="SMART" id="SM00458">
    <property type="entry name" value="RICIN"/>
    <property type="match status" value="1"/>
</dbReference>
<accession>A0A9P5X855</accession>
<name>A0A9P5X855_9AGAR</name>
<dbReference type="PROSITE" id="PS50231">
    <property type="entry name" value="RICIN_B_LECTIN"/>
    <property type="match status" value="1"/>
</dbReference>
<sequence length="145" mass="16122">MSDFPPGYFFIRNVESNLVLDVRASGTAPGANVLLYTRTGNPNQLWTYDSGFLINKNSGLALEVQGYENGGDITPGTILVQGMKRDRPKNINQLWAYNYMYLMPYDPKVVIAAQGDNLTAGTLAVVDRAVDFPNNIRQQWAFESP</sequence>
<dbReference type="Proteomes" id="UP000807342">
    <property type="component" value="Unassembled WGS sequence"/>
</dbReference>
<reference evidence="2" key="1">
    <citation type="submission" date="2020-11" db="EMBL/GenBank/DDBJ databases">
        <authorList>
            <consortium name="DOE Joint Genome Institute"/>
            <person name="Ahrendt S."/>
            <person name="Riley R."/>
            <person name="Andreopoulos W."/>
            <person name="Labutti K."/>
            <person name="Pangilinan J."/>
            <person name="Ruiz-Duenas F.J."/>
            <person name="Barrasa J.M."/>
            <person name="Sanchez-Garcia M."/>
            <person name="Camarero S."/>
            <person name="Miyauchi S."/>
            <person name="Serrano A."/>
            <person name="Linde D."/>
            <person name="Babiker R."/>
            <person name="Drula E."/>
            <person name="Ayuso-Fernandez I."/>
            <person name="Pacheco R."/>
            <person name="Padilla G."/>
            <person name="Ferreira P."/>
            <person name="Barriuso J."/>
            <person name="Kellner H."/>
            <person name="Castanera R."/>
            <person name="Alfaro M."/>
            <person name="Ramirez L."/>
            <person name="Pisabarro A.G."/>
            <person name="Kuo A."/>
            <person name="Tritt A."/>
            <person name="Lipzen A."/>
            <person name="He G."/>
            <person name="Yan M."/>
            <person name="Ng V."/>
            <person name="Cullen D."/>
            <person name="Martin F."/>
            <person name="Rosso M.-N."/>
            <person name="Henrissat B."/>
            <person name="Hibbett D."/>
            <person name="Martinez A.T."/>
            <person name="Grigoriev I.V."/>
        </authorList>
    </citation>
    <scope>NUCLEOTIDE SEQUENCE</scope>
    <source>
        <strain evidence="2">MF-IS2</strain>
    </source>
</reference>
<comment type="caution">
    <text evidence="2">The sequence shown here is derived from an EMBL/GenBank/DDBJ whole genome shotgun (WGS) entry which is preliminary data.</text>
</comment>
<organism evidence="2 3">
    <name type="scientific">Macrolepiota fuliginosa MF-IS2</name>
    <dbReference type="NCBI Taxonomy" id="1400762"/>
    <lineage>
        <taxon>Eukaryota</taxon>
        <taxon>Fungi</taxon>
        <taxon>Dikarya</taxon>
        <taxon>Basidiomycota</taxon>
        <taxon>Agaricomycotina</taxon>
        <taxon>Agaricomycetes</taxon>
        <taxon>Agaricomycetidae</taxon>
        <taxon>Agaricales</taxon>
        <taxon>Agaricineae</taxon>
        <taxon>Agaricaceae</taxon>
        <taxon>Macrolepiota</taxon>
    </lineage>
</organism>
<dbReference type="InterPro" id="IPR035992">
    <property type="entry name" value="Ricin_B-like_lectins"/>
</dbReference>
<dbReference type="EMBL" id="MU151365">
    <property type="protein sequence ID" value="KAF9444556.1"/>
    <property type="molecule type" value="Genomic_DNA"/>
</dbReference>
<gene>
    <name evidence="2" type="ORF">P691DRAFT_763280</name>
</gene>
<evidence type="ECO:0000313" key="2">
    <source>
        <dbReference type="EMBL" id="KAF9444556.1"/>
    </source>
</evidence>
<evidence type="ECO:0000313" key="3">
    <source>
        <dbReference type="Proteomes" id="UP000807342"/>
    </source>
</evidence>
<evidence type="ECO:0000259" key="1">
    <source>
        <dbReference type="SMART" id="SM00458"/>
    </source>
</evidence>
<dbReference type="AlphaFoldDB" id="A0A9P5X855"/>
<dbReference type="SUPFAM" id="SSF50370">
    <property type="entry name" value="Ricin B-like lectins"/>
    <property type="match status" value="1"/>
</dbReference>